<dbReference type="InterPro" id="IPR029062">
    <property type="entry name" value="Class_I_gatase-like"/>
</dbReference>
<dbReference type="OrthoDB" id="1739076at2759"/>
<protein>
    <recommendedName>
        <fullName evidence="3">CTP synthase (glutamine hydrolyzing)</fullName>
        <ecNumber evidence="3">6.3.4.2</ecNumber>
    </recommendedName>
</protein>
<evidence type="ECO:0000259" key="10">
    <source>
        <dbReference type="Pfam" id="PF00117"/>
    </source>
</evidence>
<evidence type="ECO:0000256" key="4">
    <source>
        <dbReference type="ARBA" id="ARBA00022598"/>
    </source>
</evidence>
<dbReference type="EC" id="6.3.4.2" evidence="3"/>
<dbReference type="PANTHER" id="PTHR11550:SF0">
    <property type="entry name" value="CTP SYNTHASE-RELATED"/>
    <property type="match status" value="1"/>
</dbReference>
<evidence type="ECO:0000313" key="12">
    <source>
        <dbReference type="Proteomes" id="UP001165063"/>
    </source>
</evidence>
<dbReference type="GO" id="GO:0005524">
    <property type="term" value="F:ATP binding"/>
    <property type="evidence" value="ECO:0007669"/>
    <property type="project" value="UniProtKB-KW"/>
</dbReference>
<dbReference type="EMBL" id="BSXU01011276">
    <property type="protein sequence ID" value="GME74494.1"/>
    <property type="molecule type" value="Genomic_DNA"/>
</dbReference>
<dbReference type="InterPro" id="IPR017926">
    <property type="entry name" value="GATASE"/>
</dbReference>
<dbReference type="Proteomes" id="UP001165063">
    <property type="component" value="Unassembled WGS sequence"/>
</dbReference>
<feature type="domain" description="Glutamine amidotransferase" evidence="10">
    <location>
        <begin position="5"/>
        <end position="111"/>
    </location>
</feature>
<dbReference type="GO" id="GO:0005737">
    <property type="term" value="C:cytoplasm"/>
    <property type="evidence" value="ECO:0007669"/>
    <property type="project" value="TreeGrafter"/>
</dbReference>
<organism evidence="11 12">
    <name type="scientific">Ambrosiozyma monospora</name>
    <name type="common">Yeast</name>
    <name type="synonym">Endomycopsis monosporus</name>
    <dbReference type="NCBI Taxonomy" id="43982"/>
    <lineage>
        <taxon>Eukaryota</taxon>
        <taxon>Fungi</taxon>
        <taxon>Dikarya</taxon>
        <taxon>Ascomycota</taxon>
        <taxon>Saccharomycotina</taxon>
        <taxon>Pichiomycetes</taxon>
        <taxon>Pichiales</taxon>
        <taxon>Pichiaceae</taxon>
        <taxon>Ambrosiozyma</taxon>
    </lineage>
</organism>
<name>A0A9W6WI53_AMBMO</name>
<comment type="pathway">
    <text evidence="1">Pyrimidine metabolism; CTP biosynthesis via de novo pathway; CTP from UDP: step 2/2.</text>
</comment>
<dbReference type="InterPro" id="IPR004468">
    <property type="entry name" value="CTP_synthase"/>
</dbReference>
<dbReference type="AlphaFoldDB" id="A0A9W6WI53"/>
<dbReference type="SUPFAM" id="SSF52317">
    <property type="entry name" value="Class I glutamine amidotransferase-like"/>
    <property type="match status" value="1"/>
</dbReference>
<evidence type="ECO:0000256" key="3">
    <source>
        <dbReference type="ARBA" id="ARBA00012291"/>
    </source>
</evidence>
<dbReference type="GO" id="GO:0003883">
    <property type="term" value="F:CTP synthase activity"/>
    <property type="evidence" value="ECO:0007669"/>
    <property type="project" value="UniProtKB-EC"/>
</dbReference>
<keyword evidence="6" id="KW-0067">ATP-binding</keyword>
<keyword evidence="5" id="KW-0547">Nucleotide-binding</keyword>
<keyword evidence="7" id="KW-0315">Glutamine amidotransferase</keyword>
<comment type="caution">
    <text evidence="11">The sequence shown here is derived from an EMBL/GenBank/DDBJ whole genome shotgun (WGS) entry which is preliminary data.</text>
</comment>
<proteinExistence type="inferred from homology"/>
<dbReference type="Pfam" id="PF00117">
    <property type="entry name" value="GATase"/>
    <property type="match status" value="1"/>
</dbReference>
<evidence type="ECO:0000256" key="8">
    <source>
        <dbReference type="ARBA" id="ARBA00022975"/>
    </source>
</evidence>
<gene>
    <name evidence="11" type="ORF">Amon01_000949600</name>
</gene>
<dbReference type="GO" id="GO:0006241">
    <property type="term" value="P:CTP biosynthetic process"/>
    <property type="evidence" value="ECO:0007669"/>
    <property type="project" value="TreeGrafter"/>
</dbReference>
<comment type="similarity">
    <text evidence="2">Belongs to the CTP synthase family.</text>
</comment>
<dbReference type="PANTHER" id="PTHR11550">
    <property type="entry name" value="CTP SYNTHASE"/>
    <property type="match status" value="1"/>
</dbReference>
<keyword evidence="12" id="KW-1185">Reference proteome</keyword>
<evidence type="ECO:0000256" key="5">
    <source>
        <dbReference type="ARBA" id="ARBA00022741"/>
    </source>
</evidence>
<evidence type="ECO:0000256" key="1">
    <source>
        <dbReference type="ARBA" id="ARBA00005171"/>
    </source>
</evidence>
<reference evidence="11" key="1">
    <citation type="submission" date="2023-04" db="EMBL/GenBank/DDBJ databases">
        <title>Ambrosiozyma monospora NBRC 1965.</title>
        <authorList>
            <person name="Ichikawa N."/>
            <person name="Sato H."/>
            <person name="Tonouchi N."/>
        </authorList>
    </citation>
    <scope>NUCLEOTIDE SEQUENCE</scope>
    <source>
        <strain evidence="11">NBRC 1965</strain>
    </source>
</reference>
<dbReference type="GO" id="GO:0097268">
    <property type="term" value="C:cytoophidium"/>
    <property type="evidence" value="ECO:0007669"/>
    <property type="project" value="TreeGrafter"/>
</dbReference>
<dbReference type="Gene3D" id="3.40.50.880">
    <property type="match status" value="1"/>
</dbReference>
<comment type="catalytic activity">
    <reaction evidence="9">
        <text>UTP + L-glutamine + ATP + H2O = CTP + L-glutamate + ADP + phosphate + 2 H(+)</text>
        <dbReference type="Rhea" id="RHEA:26426"/>
        <dbReference type="ChEBI" id="CHEBI:15377"/>
        <dbReference type="ChEBI" id="CHEBI:15378"/>
        <dbReference type="ChEBI" id="CHEBI:29985"/>
        <dbReference type="ChEBI" id="CHEBI:30616"/>
        <dbReference type="ChEBI" id="CHEBI:37563"/>
        <dbReference type="ChEBI" id="CHEBI:43474"/>
        <dbReference type="ChEBI" id="CHEBI:46398"/>
        <dbReference type="ChEBI" id="CHEBI:58359"/>
        <dbReference type="ChEBI" id="CHEBI:456216"/>
        <dbReference type="EC" id="6.3.4.2"/>
    </reaction>
</comment>
<evidence type="ECO:0000256" key="9">
    <source>
        <dbReference type="ARBA" id="ARBA00047781"/>
    </source>
</evidence>
<evidence type="ECO:0000256" key="7">
    <source>
        <dbReference type="ARBA" id="ARBA00022962"/>
    </source>
</evidence>
<dbReference type="GO" id="GO:0042802">
    <property type="term" value="F:identical protein binding"/>
    <property type="evidence" value="ECO:0007669"/>
    <property type="project" value="TreeGrafter"/>
</dbReference>
<sequence length="133" mass="15165">MPEIDKEKMGGTMRLGLRPTVFQSNTEEAVIRQLYGDEPQVLERHRHRYEINPELVEDIEAAGLKFVGKDEAGERMEIFELDNHPFFVATQYHPEYISKVLDPSRPFLGLVAAAGGILNDVLKQDLKKTAHDF</sequence>
<evidence type="ECO:0000256" key="2">
    <source>
        <dbReference type="ARBA" id="ARBA00007533"/>
    </source>
</evidence>
<evidence type="ECO:0000313" key="11">
    <source>
        <dbReference type="EMBL" id="GME74494.1"/>
    </source>
</evidence>
<dbReference type="GO" id="GO:0019856">
    <property type="term" value="P:pyrimidine nucleobase biosynthetic process"/>
    <property type="evidence" value="ECO:0007669"/>
    <property type="project" value="TreeGrafter"/>
</dbReference>
<accession>A0A9W6WI53</accession>
<keyword evidence="4" id="KW-0436">Ligase</keyword>
<keyword evidence="8" id="KW-0665">Pyrimidine biosynthesis</keyword>
<evidence type="ECO:0000256" key="6">
    <source>
        <dbReference type="ARBA" id="ARBA00022840"/>
    </source>
</evidence>